<evidence type="ECO:0000256" key="3">
    <source>
        <dbReference type="ARBA" id="ARBA00023140"/>
    </source>
</evidence>
<keyword evidence="6" id="KW-0812">Transmembrane</keyword>
<evidence type="ECO:0000256" key="4">
    <source>
        <dbReference type="ARBA" id="ARBA00046271"/>
    </source>
</evidence>
<dbReference type="EMBL" id="MU858046">
    <property type="protein sequence ID" value="KAK4219849.1"/>
    <property type="molecule type" value="Genomic_DNA"/>
</dbReference>
<dbReference type="InterPro" id="IPR008733">
    <property type="entry name" value="PEX11"/>
</dbReference>
<dbReference type="AlphaFoldDB" id="A0AAN7BDJ5"/>
<dbReference type="Pfam" id="PF05648">
    <property type="entry name" value="PEX11"/>
    <property type="match status" value="1"/>
</dbReference>
<keyword evidence="6" id="KW-1133">Transmembrane helix</keyword>
<dbReference type="GO" id="GO:0005778">
    <property type="term" value="C:peroxisomal membrane"/>
    <property type="evidence" value="ECO:0007669"/>
    <property type="project" value="UniProtKB-SubCell"/>
</dbReference>
<evidence type="ECO:0000256" key="6">
    <source>
        <dbReference type="SAM" id="Phobius"/>
    </source>
</evidence>
<reference evidence="7" key="2">
    <citation type="submission" date="2023-05" db="EMBL/GenBank/DDBJ databases">
        <authorList>
            <consortium name="Lawrence Berkeley National Laboratory"/>
            <person name="Steindorff A."/>
            <person name="Hensen N."/>
            <person name="Bonometti L."/>
            <person name="Westerberg I."/>
            <person name="Brannstrom I.O."/>
            <person name="Guillou S."/>
            <person name="Cros-Aarteil S."/>
            <person name="Calhoun S."/>
            <person name="Haridas S."/>
            <person name="Kuo A."/>
            <person name="Mondo S."/>
            <person name="Pangilinan J."/>
            <person name="Riley R."/>
            <person name="Labutti K."/>
            <person name="Andreopoulos B."/>
            <person name="Lipzen A."/>
            <person name="Chen C."/>
            <person name="Yanf M."/>
            <person name="Daum C."/>
            <person name="Ng V."/>
            <person name="Clum A."/>
            <person name="Ohm R."/>
            <person name="Martin F."/>
            <person name="Silar P."/>
            <person name="Natvig D."/>
            <person name="Lalanne C."/>
            <person name="Gautier V."/>
            <person name="Ament-Velasquez S.L."/>
            <person name="Kruys A."/>
            <person name="Hutchinson M.I."/>
            <person name="Powell A.J."/>
            <person name="Barry K."/>
            <person name="Miller A.N."/>
            <person name="Grigoriev I.V."/>
            <person name="Debuchy R."/>
            <person name="Gladieux P."/>
            <person name="Thoren M.H."/>
            <person name="Johannesson H."/>
        </authorList>
    </citation>
    <scope>NUCLEOTIDE SEQUENCE</scope>
    <source>
        <strain evidence="7">PSN293</strain>
    </source>
</reference>
<evidence type="ECO:0000313" key="8">
    <source>
        <dbReference type="Proteomes" id="UP001301769"/>
    </source>
</evidence>
<name>A0AAN7BDJ5_9PEZI</name>
<evidence type="ECO:0000256" key="1">
    <source>
        <dbReference type="ARBA" id="ARBA00022593"/>
    </source>
</evidence>
<dbReference type="PANTHER" id="PTHR12652:SF23">
    <property type="entry name" value="MICROBODY (PEROXISOME) PROLIFERATION PROTEIN PEROXIN 11B (EUROFUNG)"/>
    <property type="match status" value="1"/>
</dbReference>
<reference evidence="7" key="1">
    <citation type="journal article" date="2023" name="Mol. Phylogenet. Evol.">
        <title>Genome-scale phylogeny and comparative genomics of the fungal order Sordariales.</title>
        <authorList>
            <person name="Hensen N."/>
            <person name="Bonometti L."/>
            <person name="Westerberg I."/>
            <person name="Brannstrom I.O."/>
            <person name="Guillou S."/>
            <person name="Cros-Aarteil S."/>
            <person name="Calhoun S."/>
            <person name="Haridas S."/>
            <person name="Kuo A."/>
            <person name="Mondo S."/>
            <person name="Pangilinan J."/>
            <person name="Riley R."/>
            <person name="LaButti K."/>
            <person name="Andreopoulos B."/>
            <person name="Lipzen A."/>
            <person name="Chen C."/>
            <person name="Yan M."/>
            <person name="Daum C."/>
            <person name="Ng V."/>
            <person name="Clum A."/>
            <person name="Steindorff A."/>
            <person name="Ohm R.A."/>
            <person name="Martin F."/>
            <person name="Silar P."/>
            <person name="Natvig D.O."/>
            <person name="Lalanne C."/>
            <person name="Gautier V."/>
            <person name="Ament-Velasquez S.L."/>
            <person name="Kruys A."/>
            <person name="Hutchinson M.I."/>
            <person name="Powell A.J."/>
            <person name="Barry K."/>
            <person name="Miller A.N."/>
            <person name="Grigoriev I.V."/>
            <person name="Debuchy R."/>
            <person name="Gladieux P."/>
            <person name="Hiltunen Thoren M."/>
            <person name="Johannesson H."/>
        </authorList>
    </citation>
    <scope>NUCLEOTIDE SEQUENCE</scope>
    <source>
        <strain evidence="7">PSN293</strain>
    </source>
</reference>
<dbReference type="Proteomes" id="UP001301769">
    <property type="component" value="Unassembled WGS sequence"/>
</dbReference>
<dbReference type="PANTHER" id="PTHR12652">
    <property type="entry name" value="PEROXISOMAL BIOGENESIS FACTOR 11"/>
    <property type="match status" value="1"/>
</dbReference>
<evidence type="ECO:0000256" key="2">
    <source>
        <dbReference type="ARBA" id="ARBA00023136"/>
    </source>
</evidence>
<protein>
    <submittedName>
        <fullName evidence="7">Uncharacterized protein</fullName>
    </submittedName>
</protein>
<evidence type="ECO:0000256" key="5">
    <source>
        <dbReference type="SAM" id="MobiDB-lite"/>
    </source>
</evidence>
<keyword evidence="8" id="KW-1185">Reference proteome</keyword>
<dbReference type="GO" id="GO:0016559">
    <property type="term" value="P:peroxisome fission"/>
    <property type="evidence" value="ECO:0007669"/>
    <property type="project" value="InterPro"/>
</dbReference>
<keyword evidence="3" id="KW-0576">Peroxisome</keyword>
<comment type="subcellular location">
    <subcellularLocation>
        <location evidence="4">Peroxisome membrane</location>
    </subcellularLocation>
</comment>
<gene>
    <name evidence="7" type="ORF">QBC37DRAFT_408648</name>
</gene>
<organism evidence="7 8">
    <name type="scientific">Rhypophila decipiens</name>
    <dbReference type="NCBI Taxonomy" id="261697"/>
    <lineage>
        <taxon>Eukaryota</taxon>
        <taxon>Fungi</taxon>
        <taxon>Dikarya</taxon>
        <taxon>Ascomycota</taxon>
        <taxon>Pezizomycotina</taxon>
        <taxon>Sordariomycetes</taxon>
        <taxon>Sordariomycetidae</taxon>
        <taxon>Sordariales</taxon>
        <taxon>Naviculisporaceae</taxon>
        <taxon>Rhypophila</taxon>
    </lineage>
</organism>
<evidence type="ECO:0000313" key="7">
    <source>
        <dbReference type="EMBL" id="KAK4219849.1"/>
    </source>
</evidence>
<proteinExistence type="predicted"/>
<sequence length="346" mass="37860">MTTSTQGQGGPRRISTFEQFVKFVTDASGLERTFRLLQAITQILCCYEPLRQFTLIMLTSLTSLLLSSTAGSVEKSSGVSATTELIHSLLSIPTLLALRSSFALGRRFFRVGRFLDSFRSAWNLFSSSSSPTTKTSKNSGHLQALQIYLAIFSSSFNGLYLLLETLHFPEVLLAAAAAAPSSSAGVGERQQLLTTFWGPDLARTLHVEGQRFWFFALVCGVAAGTVKLINLWALRRDVPSARSGQNLTSTSLSVSTTCAEEKKQGGEIEKARKEQKERQAREREREEFRVTSRKVGRKVIADLLDLALPGTVVGWVEMGSGMVGVCMLGSTWLTGLEVWERCGGGE</sequence>
<keyword evidence="1" id="KW-0962">Peroxisome biogenesis</keyword>
<comment type="caution">
    <text evidence="7">The sequence shown here is derived from an EMBL/GenBank/DDBJ whole genome shotgun (WGS) entry which is preliminary data.</text>
</comment>
<keyword evidence="2 6" id="KW-0472">Membrane</keyword>
<accession>A0AAN7BDJ5</accession>
<feature type="transmembrane region" description="Helical" evidence="6">
    <location>
        <begin position="212"/>
        <end position="234"/>
    </location>
</feature>
<feature type="region of interest" description="Disordered" evidence="5">
    <location>
        <begin position="263"/>
        <end position="285"/>
    </location>
</feature>